<name>A0A842J1D3_9FLAO</name>
<evidence type="ECO:0000256" key="4">
    <source>
        <dbReference type="ARBA" id="ARBA00023284"/>
    </source>
</evidence>
<dbReference type="PANTHER" id="PTHR42852:SF6">
    <property type="entry name" value="THIOL:DISULFIDE INTERCHANGE PROTEIN DSBE"/>
    <property type="match status" value="1"/>
</dbReference>
<dbReference type="InterPro" id="IPR025380">
    <property type="entry name" value="DUF4369"/>
</dbReference>
<sequence>MKYSILLMISVLFFSCKTETASTGYLIEGNAPGIYNGIRSYIMTTDDRGRQRAIDTAIVMNEKFVFEGQTDNPDQYVLTIDNVQRSLPFLLTNETMTIDINKSDITKSEIKGSQANADYNRFNKGLEVLISDLRSISNERRAAIRNKDTALAKSLEDKLREDQVKVVDYGFEFIKDNPESLTSLVILGQQLGAKNINAEKLLNTFNGLGEDLKTTKKGRSLNAAIQTLIDTKKKEEALAIGKMAPTFEAPSPEGNTVSLGDIKGKVTIIDFWAAWCGPCRRENPNVVRIYEKYHDKGLEIIGVSLDGERRQQNPKKAWTDAIEKDGLKWHQVSNLKYFNDPVAKLYNIEAIPATFILDEEGKIVAKNLRGKALENKIMELLEKS</sequence>
<dbReference type="GO" id="GO:0016209">
    <property type="term" value="F:antioxidant activity"/>
    <property type="evidence" value="ECO:0007669"/>
    <property type="project" value="InterPro"/>
</dbReference>
<dbReference type="Proteomes" id="UP000533900">
    <property type="component" value="Unassembled WGS sequence"/>
</dbReference>
<dbReference type="Pfam" id="PF14289">
    <property type="entry name" value="DUF4369"/>
    <property type="match status" value="1"/>
</dbReference>
<comment type="caution">
    <text evidence="6">The sequence shown here is derived from an EMBL/GenBank/DDBJ whole genome shotgun (WGS) entry which is preliminary data.</text>
</comment>
<keyword evidence="2" id="KW-0201">Cytochrome c-type biogenesis</keyword>
<keyword evidence="4" id="KW-0676">Redox-active center</keyword>
<evidence type="ECO:0000256" key="2">
    <source>
        <dbReference type="ARBA" id="ARBA00022748"/>
    </source>
</evidence>
<dbReference type="PROSITE" id="PS51257">
    <property type="entry name" value="PROKAR_LIPOPROTEIN"/>
    <property type="match status" value="1"/>
</dbReference>
<proteinExistence type="predicted"/>
<dbReference type="InterPro" id="IPR000866">
    <property type="entry name" value="AhpC/TSA"/>
</dbReference>
<protein>
    <submittedName>
        <fullName evidence="6">AhpC/TSA family protein</fullName>
    </submittedName>
</protein>
<dbReference type="SUPFAM" id="SSF52833">
    <property type="entry name" value="Thioredoxin-like"/>
    <property type="match status" value="1"/>
</dbReference>
<gene>
    <name evidence="6" type="ORF">H7F21_16845</name>
</gene>
<dbReference type="EMBL" id="JACLCP010000007">
    <property type="protein sequence ID" value="MBC2846778.1"/>
    <property type="molecule type" value="Genomic_DNA"/>
</dbReference>
<dbReference type="Pfam" id="PF00578">
    <property type="entry name" value="AhpC-TSA"/>
    <property type="match status" value="1"/>
</dbReference>
<evidence type="ECO:0000256" key="1">
    <source>
        <dbReference type="ARBA" id="ARBA00004196"/>
    </source>
</evidence>
<dbReference type="Gene3D" id="3.40.30.10">
    <property type="entry name" value="Glutaredoxin"/>
    <property type="match status" value="1"/>
</dbReference>
<keyword evidence="3" id="KW-1015">Disulfide bond</keyword>
<comment type="subcellular location">
    <subcellularLocation>
        <location evidence="1">Cell envelope</location>
    </subcellularLocation>
</comment>
<dbReference type="InterPro" id="IPR013766">
    <property type="entry name" value="Thioredoxin_domain"/>
</dbReference>
<dbReference type="AlphaFoldDB" id="A0A842J1D3"/>
<dbReference type="PROSITE" id="PS00194">
    <property type="entry name" value="THIOREDOXIN_1"/>
    <property type="match status" value="1"/>
</dbReference>
<evidence type="ECO:0000313" key="7">
    <source>
        <dbReference type="Proteomes" id="UP000533900"/>
    </source>
</evidence>
<dbReference type="RefSeq" id="WP_185790486.1">
    <property type="nucleotide sequence ID" value="NZ_JACLCP010000007.1"/>
</dbReference>
<dbReference type="GO" id="GO:0016491">
    <property type="term" value="F:oxidoreductase activity"/>
    <property type="evidence" value="ECO:0007669"/>
    <property type="project" value="InterPro"/>
</dbReference>
<reference evidence="6" key="1">
    <citation type="submission" date="2020-08" db="EMBL/GenBank/DDBJ databases">
        <title>Winogradskyella ouciana sp. nov., isolated from the hadal seawater of the Mariana Trench.</title>
        <authorList>
            <person name="He X."/>
        </authorList>
    </citation>
    <scope>NUCLEOTIDE SEQUENCE [LARGE SCALE GENOMIC DNA]</scope>
    <source>
        <strain evidence="6">KCTC 52348</strain>
    </source>
</reference>
<evidence type="ECO:0000259" key="5">
    <source>
        <dbReference type="PROSITE" id="PS51352"/>
    </source>
</evidence>
<keyword evidence="7" id="KW-1185">Reference proteome</keyword>
<dbReference type="CDD" id="cd02966">
    <property type="entry name" value="TlpA_like_family"/>
    <property type="match status" value="1"/>
</dbReference>
<dbReference type="GO" id="GO:0030313">
    <property type="term" value="C:cell envelope"/>
    <property type="evidence" value="ECO:0007669"/>
    <property type="project" value="UniProtKB-SubCell"/>
</dbReference>
<dbReference type="InterPro" id="IPR017937">
    <property type="entry name" value="Thioredoxin_CS"/>
</dbReference>
<dbReference type="GO" id="GO:0017004">
    <property type="term" value="P:cytochrome complex assembly"/>
    <property type="evidence" value="ECO:0007669"/>
    <property type="project" value="UniProtKB-KW"/>
</dbReference>
<dbReference type="InterPro" id="IPR036249">
    <property type="entry name" value="Thioredoxin-like_sf"/>
</dbReference>
<feature type="domain" description="Thioredoxin" evidence="5">
    <location>
        <begin position="238"/>
        <end position="384"/>
    </location>
</feature>
<evidence type="ECO:0000256" key="3">
    <source>
        <dbReference type="ARBA" id="ARBA00023157"/>
    </source>
</evidence>
<organism evidence="6 7">
    <name type="scientific">Winogradskyella flava</name>
    <dbReference type="NCBI Taxonomy" id="1884876"/>
    <lineage>
        <taxon>Bacteria</taxon>
        <taxon>Pseudomonadati</taxon>
        <taxon>Bacteroidota</taxon>
        <taxon>Flavobacteriia</taxon>
        <taxon>Flavobacteriales</taxon>
        <taxon>Flavobacteriaceae</taxon>
        <taxon>Winogradskyella</taxon>
    </lineage>
</organism>
<accession>A0A842J1D3</accession>
<dbReference type="PROSITE" id="PS51352">
    <property type="entry name" value="THIOREDOXIN_2"/>
    <property type="match status" value="1"/>
</dbReference>
<dbReference type="InterPro" id="IPR050553">
    <property type="entry name" value="Thioredoxin_ResA/DsbE_sf"/>
</dbReference>
<evidence type="ECO:0000313" key="6">
    <source>
        <dbReference type="EMBL" id="MBC2846778.1"/>
    </source>
</evidence>
<dbReference type="PANTHER" id="PTHR42852">
    <property type="entry name" value="THIOL:DISULFIDE INTERCHANGE PROTEIN DSBE"/>
    <property type="match status" value="1"/>
</dbReference>